<accession>A0A1H0AA12</accession>
<evidence type="ECO:0000313" key="1">
    <source>
        <dbReference type="EMBL" id="SDN30094.1"/>
    </source>
</evidence>
<organism evidence="1 2">
    <name type="scientific">Pedobacter steynii</name>
    <dbReference type="NCBI Taxonomy" id="430522"/>
    <lineage>
        <taxon>Bacteria</taxon>
        <taxon>Pseudomonadati</taxon>
        <taxon>Bacteroidota</taxon>
        <taxon>Sphingobacteriia</taxon>
        <taxon>Sphingobacteriales</taxon>
        <taxon>Sphingobacteriaceae</taxon>
        <taxon>Pedobacter</taxon>
    </lineage>
</organism>
<reference evidence="2" key="1">
    <citation type="submission" date="2016-10" db="EMBL/GenBank/DDBJ databases">
        <authorList>
            <person name="Varghese N."/>
            <person name="Submissions S."/>
        </authorList>
    </citation>
    <scope>NUCLEOTIDE SEQUENCE [LARGE SCALE GENOMIC DNA]</scope>
    <source>
        <strain evidence="2">DSM 19110</strain>
    </source>
</reference>
<name>A0A1H0AA12_9SPHI</name>
<dbReference type="AlphaFoldDB" id="A0A1H0AA12"/>
<evidence type="ECO:0000313" key="2">
    <source>
        <dbReference type="Proteomes" id="UP000183200"/>
    </source>
</evidence>
<dbReference type="EMBL" id="FNGY01000007">
    <property type="protein sequence ID" value="SDN30094.1"/>
    <property type="molecule type" value="Genomic_DNA"/>
</dbReference>
<proteinExistence type="predicted"/>
<keyword evidence="2" id="KW-1185">Reference proteome</keyword>
<dbReference type="Proteomes" id="UP000183200">
    <property type="component" value="Unassembled WGS sequence"/>
</dbReference>
<protein>
    <submittedName>
        <fullName evidence="1">Uncharacterized protein</fullName>
    </submittedName>
</protein>
<sequence>MGKIKLKDSTIVLNRDEMRKVSGGITAATVCQNWLKSNYETCFNCCLTAFVYEIEHCDALC</sequence>
<gene>
    <name evidence="1" type="ORF">SAMN05421820_10732</name>
</gene>